<keyword evidence="1" id="KW-0812">Transmembrane</keyword>
<name>A0A834TV22_9FABA</name>
<dbReference type="PANTHER" id="PTHR22930:SF293">
    <property type="entry name" value="PROTEIN ALP1-LIKE"/>
    <property type="match status" value="1"/>
</dbReference>
<dbReference type="InterPro" id="IPR045249">
    <property type="entry name" value="HARBI1-like"/>
</dbReference>
<feature type="transmembrane region" description="Helical" evidence="1">
    <location>
        <begin position="61"/>
        <end position="83"/>
    </location>
</feature>
<evidence type="ECO:0000259" key="2">
    <source>
        <dbReference type="Pfam" id="PF26138"/>
    </source>
</evidence>
<gene>
    <name evidence="3" type="ORF">G2W53_017974</name>
</gene>
<feature type="domain" description="DUF8040" evidence="2">
    <location>
        <begin position="103"/>
        <end position="187"/>
    </location>
</feature>
<dbReference type="PANTHER" id="PTHR22930">
    <property type="match status" value="1"/>
</dbReference>
<organism evidence="3 4">
    <name type="scientific">Senna tora</name>
    <dbReference type="NCBI Taxonomy" id="362788"/>
    <lineage>
        <taxon>Eukaryota</taxon>
        <taxon>Viridiplantae</taxon>
        <taxon>Streptophyta</taxon>
        <taxon>Embryophyta</taxon>
        <taxon>Tracheophyta</taxon>
        <taxon>Spermatophyta</taxon>
        <taxon>Magnoliopsida</taxon>
        <taxon>eudicotyledons</taxon>
        <taxon>Gunneridae</taxon>
        <taxon>Pentapetalae</taxon>
        <taxon>rosids</taxon>
        <taxon>fabids</taxon>
        <taxon>Fabales</taxon>
        <taxon>Fabaceae</taxon>
        <taxon>Caesalpinioideae</taxon>
        <taxon>Cassia clade</taxon>
        <taxon>Senna</taxon>
    </lineage>
</organism>
<protein>
    <submittedName>
        <fullName evidence="3">Protein ALP1-like</fullName>
    </submittedName>
</protein>
<keyword evidence="1" id="KW-0472">Membrane</keyword>
<evidence type="ECO:0000256" key="1">
    <source>
        <dbReference type="SAM" id="Phobius"/>
    </source>
</evidence>
<dbReference type="EMBL" id="JAAIUW010000006">
    <property type="protein sequence ID" value="KAF7826810.1"/>
    <property type="molecule type" value="Genomic_DNA"/>
</dbReference>
<dbReference type="AlphaFoldDB" id="A0A834TV22"/>
<keyword evidence="4" id="KW-1185">Reference proteome</keyword>
<evidence type="ECO:0000313" key="4">
    <source>
        <dbReference type="Proteomes" id="UP000634136"/>
    </source>
</evidence>
<proteinExistence type="predicted"/>
<accession>A0A834TV22</accession>
<dbReference type="InterPro" id="IPR058353">
    <property type="entry name" value="DUF8040"/>
</dbReference>
<dbReference type="OrthoDB" id="1698839at2759"/>
<evidence type="ECO:0000313" key="3">
    <source>
        <dbReference type="EMBL" id="KAF7826810.1"/>
    </source>
</evidence>
<sequence length="188" mass="21820">MSSLCLVLKGILFCRGKRQVGSLCLGKLSSIFSHREREVGGGEHDGKVMENKRMEKVVRIILLWLALVVYVRKCGVAACLLILQQRLRINRSTYTLDFYANRKHFREMIYANDATCHNQIRMYRATFDRLCDMLTSIGGLRPTRNMLVDEQVAMFLHILAHHVKNRVIQFEFRRSAESISRTFNRVLA</sequence>
<comment type="caution">
    <text evidence="3">The sequence shown here is derived from an EMBL/GenBank/DDBJ whole genome shotgun (WGS) entry which is preliminary data.</text>
</comment>
<reference evidence="3" key="1">
    <citation type="submission" date="2020-09" db="EMBL/GenBank/DDBJ databases">
        <title>Genome-Enabled Discovery of Anthraquinone Biosynthesis in Senna tora.</title>
        <authorList>
            <person name="Kang S.-H."/>
            <person name="Pandey R.P."/>
            <person name="Lee C.-M."/>
            <person name="Sim J.-S."/>
            <person name="Jeong J.-T."/>
            <person name="Choi B.-S."/>
            <person name="Jung M."/>
            <person name="Ginzburg D."/>
            <person name="Zhao K."/>
            <person name="Won S.Y."/>
            <person name="Oh T.-J."/>
            <person name="Yu Y."/>
            <person name="Kim N.-H."/>
            <person name="Lee O.R."/>
            <person name="Lee T.-H."/>
            <person name="Bashyal P."/>
            <person name="Kim T.-S."/>
            <person name="Lee W.-H."/>
            <person name="Kawkins C."/>
            <person name="Kim C.-K."/>
            <person name="Kim J.S."/>
            <person name="Ahn B.O."/>
            <person name="Rhee S.Y."/>
            <person name="Sohng J.K."/>
        </authorList>
    </citation>
    <scope>NUCLEOTIDE SEQUENCE</scope>
    <source>
        <tissue evidence="3">Leaf</tissue>
    </source>
</reference>
<dbReference type="Proteomes" id="UP000634136">
    <property type="component" value="Unassembled WGS sequence"/>
</dbReference>
<keyword evidence="1" id="KW-1133">Transmembrane helix</keyword>
<dbReference type="Pfam" id="PF26138">
    <property type="entry name" value="DUF8040"/>
    <property type="match status" value="1"/>
</dbReference>